<feature type="transmembrane region" description="Helical" evidence="1">
    <location>
        <begin position="125"/>
        <end position="148"/>
    </location>
</feature>
<keyword evidence="1" id="KW-1133">Transmembrane helix</keyword>
<proteinExistence type="predicted"/>
<dbReference type="EMBL" id="KN833046">
    <property type="protein sequence ID" value="KIM75458.1"/>
    <property type="molecule type" value="Genomic_DNA"/>
</dbReference>
<dbReference type="OrthoDB" id="7862095at2759"/>
<sequence length="268" mass="29947">MSILTWLLSGAVGFLLWFEATSRHDPPLSSSVRIAFIIAAVVETALFLTSMIGLVGAIVRKQSFVQIYAYFTYFNFVVNLVAGSYFLWMITHTVTLDQVAVCTNSFKTGTDLNTCDDVLKIGKDIFIVAVVFIWLIQFYGSLIITRYVHVIREEKKDMRSRLEYLAAAGIVKHSRYESSVSEANVGLLDGQHSRDLHAYQDSTPQPTFPEPIGHPFVEGYEENQPIMPSNIYSSAPSLSYHAGAEANSYHLPTYDVREPSALSEKGSR</sequence>
<dbReference type="Proteomes" id="UP000054166">
    <property type="component" value="Unassembled WGS sequence"/>
</dbReference>
<reference evidence="3" key="2">
    <citation type="submission" date="2015-01" db="EMBL/GenBank/DDBJ databases">
        <title>Evolutionary Origins and Diversification of the Mycorrhizal Mutualists.</title>
        <authorList>
            <consortium name="DOE Joint Genome Institute"/>
            <consortium name="Mycorrhizal Genomics Consortium"/>
            <person name="Kohler A."/>
            <person name="Kuo A."/>
            <person name="Nagy L.G."/>
            <person name="Floudas D."/>
            <person name="Copeland A."/>
            <person name="Barry K.W."/>
            <person name="Cichocki N."/>
            <person name="Veneault-Fourrey C."/>
            <person name="LaButti K."/>
            <person name="Lindquist E.A."/>
            <person name="Lipzen A."/>
            <person name="Lundell T."/>
            <person name="Morin E."/>
            <person name="Murat C."/>
            <person name="Riley R."/>
            <person name="Ohm R."/>
            <person name="Sun H."/>
            <person name="Tunlid A."/>
            <person name="Henrissat B."/>
            <person name="Grigoriev I.V."/>
            <person name="Hibbett D.S."/>
            <person name="Martin F."/>
        </authorList>
    </citation>
    <scope>NUCLEOTIDE SEQUENCE [LARGE SCALE GENOMIC DNA]</scope>
    <source>
        <strain evidence="3">F 1598</strain>
    </source>
</reference>
<reference evidence="2 3" key="1">
    <citation type="submission" date="2014-04" db="EMBL/GenBank/DDBJ databases">
        <authorList>
            <consortium name="DOE Joint Genome Institute"/>
            <person name="Kuo A."/>
            <person name="Tarkka M."/>
            <person name="Buscot F."/>
            <person name="Kohler A."/>
            <person name="Nagy L.G."/>
            <person name="Floudas D."/>
            <person name="Copeland A."/>
            <person name="Barry K.W."/>
            <person name="Cichocki N."/>
            <person name="Veneault-Fourrey C."/>
            <person name="LaButti K."/>
            <person name="Lindquist E.A."/>
            <person name="Lipzen A."/>
            <person name="Lundell T."/>
            <person name="Morin E."/>
            <person name="Murat C."/>
            <person name="Sun H."/>
            <person name="Tunlid A."/>
            <person name="Henrissat B."/>
            <person name="Grigoriev I.V."/>
            <person name="Hibbett D.S."/>
            <person name="Martin F."/>
            <person name="Nordberg H.P."/>
            <person name="Cantor M.N."/>
            <person name="Hua S.X."/>
        </authorList>
    </citation>
    <scope>NUCLEOTIDE SEQUENCE [LARGE SCALE GENOMIC DNA]</scope>
    <source>
        <strain evidence="2 3">F 1598</strain>
    </source>
</reference>
<dbReference type="HOGENOM" id="CLU_1038685_0_0_1"/>
<organism evidence="2 3">
    <name type="scientific">Piloderma croceum (strain F 1598)</name>
    <dbReference type="NCBI Taxonomy" id="765440"/>
    <lineage>
        <taxon>Eukaryota</taxon>
        <taxon>Fungi</taxon>
        <taxon>Dikarya</taxon>
        <taxon>Basidiomycota</taxon>
        <taxon>Agaricomycotina</taxon>
        <taxon>Agaricomycetes</taxon>
        <taxon>Agaricomycetidae</taxon>
        <taxon>Atheliales</taxon>
        <taxon>Atheliaceae</taxon>
        <taxon>Piloderma</taxon>
    </lineage>
</organism>
<accession>A0A0C3ANH0</accession>
<gene>
    <name evidence="2" type="ORF">PILCRDRAFT_827163</name>
</gene>
<keyword evidence="1" id="KW-0812">Transmembrane</keyword>
<protein>
    <submittedName>
        <fullName evidence="2">Uncharacterized protein</fullName>
    </submittedName>
</protein>
<dbReference type="STRING" id="765440.A0A0C3ANH0"/>
<keyword evidence="3" id="KW-1185">Reference proteome</keyword>
<dbReference type="InParanoid" id="A0A0C3ANH0"/>
<dbReference type="AlphaFoldDB" id="A0A0C3ANH0"/>
<evidence type="ECO:0000313" key="2">
    <source>
        <dbReference type="EMBL" id="KIM75458.1"/>
    </source>
</evidence>
<evidence type="ECO:0000256" key="1">
    <source>
        <dbReference type="SAM" id="Phobius"/>
    </source>
</evidence>
<keyword evidence="1" id="KW-0472">Membrane</keyword>
<feature type="transmembrane region" description="Helical" evidence="1">
    <location>
        <begin position="67"/>
        <end position="88"/>
    </location>
</feature>
<evidence type="ECO:0000313" key="3">
    <source>
        <dbReference type="Proteomes" id="UP000054166"/>
    </source>
</evidence>
<name>A0A0C3ANH0_PILCF</name>
<feature type="transmembrane region" description="Helical" evidence="1">
    <location>
        <begin position="32"/>
        <end position="55"/>
    </location>
</feature>